<dbReference type="AlphaFoldDB" id="A0A813SJ91"/>
<accession>A0A813SJ91</accession>
<reference evidence="2" key="1">
    <citation type="submission" date="2021-02" db="EMBL/GenBank/DDBJ databases">
        <authorList>
            <person name="Nowell W R."/>
        </authorList>
    </citation>
    <scope>NUCLEOTIDE SEQUENCE</scope>
</reference>
<name>A0A813SJ91_9BILA</name>
<evidence type="ECO:0000313" key="3">
    <source>
        <dbReference type="Proteomes" id="UP000663845"/>
    </source>
</evidence>
<protein>
    <submittedName>
        <fullName evidence="2">Uncharacterized protein</fullName>
    </submittedName>
</protein>
<dbReference type="EMBL" id="CAJNOG010000029">
    <property type="protein sequence ID" value="CAF0797799.1"/>
    <property type="molecule type" value="Genomic_DNA"/>
</dbReference>
<comment type="caution">
    <text evidence="2">The sequence shown here is derived from an EMBL/GenBank/DDBJ whole genome shotgun (WGS) entry which is preliminary data.</text>
</comment>
<proteinExistence type="predicted"/>
<gene>
    <name evidence="2" type="ORF">JYZ213_LOCUS5087</name>
</gene>
<evidence type="ECO:0000256" key="1">
    <source>
        <dbReference type="SAM" id="Coils"/>
    </source>
</evidence>
<feature type="coiled-coil region" evidence="1">
    <location>
        <begin position="22"/>
        <end position="49"/>
    </location>
</feature>
<keyword evidence="1" id="KW-0175">Coiled coil</keyword>
<evidence type="ECO:0000313" key="2">
    <source>
        <dbReference type="EMBL" id="CAF0797799.1"/>
    </source>
</evidence>
<organism evidence="2 3">
    <name type="scientific">Adineta steineri</name>
    <dbReference type="NCBI Taxonomy" id="433720"/>
    <lineage>
        <taxon>Eukaryota</taxon>
        <taxon>Metazoa</taxon>
        <taxon>Spiralia</taxon>
        <taxon>Gnathifera</taxon>
        <taxon>Rotifera</taxon>
        <taxon>Eurotatoria</taxon>
        <taxon>Bdelloidea</taxon>
        <taxon>Adinetida</taxon>
        <taxon>Adinetidae</taxon>
        <taxon>Adineta</taxon>
    </lineage>
</organism>
<dbReference type="Proteomes" id="UP000663845">
    <property type="component" value="Unassembled WGS sequence"/>
</dbReference>
<sequence length="243" mass="28431">MKVTQKSIDDVEKKFIELSPKLKEIREEKEFYEIDLDNFKLKLTQITEEFLRSSNISIRQDSQEFIKKISVVSPFDFLSAGSSLFFVFVDLERELQTKSTRTLLFSCTTDKCNNQTSLQRILNALALEENFQPFDILFNNNSKPFTEQNSRTDFSNSTHFECPTSGCFLSEMESIREVCARCPKELPTLDLDFLNRRIFFFLENSTRLVDKSTLVCRTKGCNALDNVKKIHHLNKMEFDFNKF</sequence>